<keyword evidence="1" id="KW-1133">Transmembrane helix</keyword>
<accession>A0A7Y0ASS1</accession>
<organism evidence="2 3">
    <name type="scientific">Rhizobium terricola</name>
    <dbReference type="NCBI Taxonomy" id="2728849"/>
    <lineage>
        <taxon>Bacteria</taxon>
        <taxon>Pseudomonadati</taxon>
        <taxon>Pseudomonadota</taxon>
        <taxon>Alphaproteobacteria</taxon>
        <taxon>Hyphomicrobiales</taxon>
        <taxon>Rhizobiaceae</taxon>
        <taxon>Rhizobium/Agrobacterium group</taxon>
        <taxon>Rhizobium</taxon>
    </lineage>
</organism>
<dbReference type="InterPro" id="IPR007498">
    <property type="entry name" value="PqiA-like"/>
</dbReference>
<protein>
    <submittedName>
        <fullName evidence="2">Paraquat-inducible protein A</fullName>
    </submittedName>
</protein>
<gene>
    <name evidence="2" type="ORF">HHL25_01315</name>
</gene>
<feature type="transmembrane region" description="Helical" evidence="1">
    <location>
        <begin position="96"/>
        <end position="115"/>
    </location>
</feature>
<dbReference type="RefSeq" id="WP_169586509.1">
    <property type="nucleotide sequence ID" value="NZ_JABBGK010000001.1"/>
</dbReference>
<keyword evidence="3" id="KW-1185">Reference proteome</keyword>
<keyword evidence="1" id="KW-0472">Membrane</keyword>
<evidence type="ECO:0000313" key="3">
    <source>
        <dbReference type="Proteomes" id="UP000541470"/>
    </source>
</evidence>
<dbReference type="Pfam" id="PF04403">
    <property type="entry name" value="PqiA"/>
    <property type="match status" value="1"/>
</dbReference>
<sequence>MIWVKAALLVTAPLLLALGIVLPLVRFETLYVFSDNPSLLEIVVSLWDEGNPALGVLVALLSIVFPVVKMTGIAAEAIGAGQGSSSQVLLDRLVPLLSRWSMMDVLLVALVIFAAKTSGLAQAFTQPGLWFYAGSSILAGVLHGLPKRRVA</sequence>
<comment type="caution">
    <text evidence="2">The sequence shown here is derived from an EMBL/GenBank/DDBJ whole genome shotgun (WGS) entry which is preliminary data.</text>
</comment>
<keyword evidence="1" id="KW-0812">Transmembrane</keyword>
<name>A0A7Y0ASS1_9HYPH</name>
<reference evidence="2 3" key="1">
    <citation type="submission" date="2020-04" db="EMBL/GenBank/DDBJ databases">
        <title>Rhizobium sp. S-51 isolated from soil.</title>
        <authorList>
            <person name="Dahal R.H."/>
        </authorList>
    </citation>
    <scope>NUCLEOTIDE SEQUENCE [LARGE SCALE GENOMIC DNA]</scope>
    <source>
        <strain evidence="2 3">S-51</strain>
    </source>
</reference>
<feature type="transmembrane region" description="Helical" evidence="1">
    <location>
        <begin position="51"/>
        <end position="75"/>
    </location>
</feature>
<proteinExistence type="predicted"/>
<dbReference type="EMBL" id="JABBGK010000001">
    <property type="protein sequence ID" value="NML72754.1"/>
    <property type="molecule type" value="Genomic_DNA"/>
</dbReference>
<dbReference type="Proteomes" id="UP000541470">
    <property type="component" value="Unassembled WGS sequence"/>
</dbReference>
<dbReference type="AlphaFoldDB" id="A0A7Y0ASS1"/>
<evidence type="ECO:0000313" key="2">
    <source>
        <dbReference type="EMBL" id="NML72754.1"/>
    </source>
</evidence>
<feature type="transmembrane region" description="Helical" evidence="1">
    <location>
        <begin position="127"/>
        <end position="145"/>
    </location>
</feature>
<evidence type="ECO:0000256" key="1">
    <source>
        <dbReference type="SAM" id="Phobius"/>
    </source>
</evidence>